<gene>
    <name evidence="3" type="ORF">P171DRAFT_493876</name>
</gene>
<feature type="transmembrane region" description="Helical" evidence="2">
    <location>
        <begin position="249"/>
        <end position="271"/>
    </location>
</feature>
<keyword evidence="2" id="KW-1133">Transmembrane helix</keyword>
<keyword evidence="2" id="KW-0472">Membrane</keyword>
<dbReference type="Proteomes" id="UP000799764">
    <property type="component" value="Unassembled WGS sequence"/>
</dbReference>
<accession>A0A9P4PZR4</accession>
<dbReference type="AlphaFoldDB" id="A0A9P4PZR4"/>
<organism evidence="3 4">
    <name type="scientific">Karstenula rhodostoma CBS 690.94</name>
    <dbReference type="NCBI Taxonomy" id="1392251"/>
    <lineage>
        <taxon>Eukaryota</taxon>
        <taxon>Fungi</taxon>
        <taxon>Dikarya</taxon>
        <taxon>Ascomycota</taxon>
        <taxon>Pezizomycotina</taxon>
        <taxon>Dothideomycetes</taxon>
        <taxon>Pleosporomycetidae</taxon>
        <taxon>Pleosporales</taxon>
        <taxon>Massarineae</taxon>
        <taxon>Didymosphaeriaceae</taxon>
        <taxon>Karstenula</taxon>
    </lineage>
</organism>
<reference evidence="3" key="1">
    <citation type="journal article" date="2020" name="Stud. Mycol.">
        <title>101 Dothideomycetes genomes: a test case for predicting lifestyles and emergence of pathogens.</title>
        <authorList>
            <person name="Haridas S."/>
            <person name="Albert R."/>
            <person name="Binder M."/>
            <person name="Bloem J."/>
            <person name="Labutti K."/>
            <person name="Salamov A."/>
            <person name="Andreopoulos B."/>
            <person name="Baker S."/>
            <person name="Barry K."/>
            <person name="Bills G."/>
            <person name="Bluhm B."/>
            <person name="Cannon C."/>
            <person name="Castanera R."/>
            <person name="Culley D."/>
            <person name="Daum C."/>
            <person name="Ezra D."/>
            <person name="Gonzalez J."/>
            <person name="Henrissat B."/>
            <person name="Kuo A."/>
            <person name="Liang C."/>
            <person name="Lipzen A."/>
            <person name="Lutzoni F."/>
            <person name="Magnuson J."/>
            <person name="Mondo S."/>
            <person name="Nolan M."/>
            <person name="Ohm R."/>
            <person name="Pangilinan J."/>
            <person name="Park H.-J."/>
            <person name="Ramirez L."/>
            <person name="Alfaro M."/>
            <person name="Sun H."/>
            <person name="Tritt A."/>
            <person name="Yoshinaga Y."/>
            <person name="Zwiers L.-H."/>
            <person name="Turgeon B."/>
            <person name="Goodwin S."/>
            <person name="Spatafora J."/>
            <person name="Crous P."/>
            <person name="Grigoriev I."/>
        </authorList>
    </citation>
    <scope>NUCLEOTIDE SEQUENCE</scope>
    <source>
        <strain evidence="3">CBS 690.94</strain>
    </source>
</reference>
<evidence type="ECO:0000256" key="1">
    <source>
        <dbReference type="SAM" id="MobiDB-lite"/>
    </source>
</evidence>
<name>A0A9P4PZR4_9PLEO</name>
<evidence type="ECO:0000256" key="2">
    <source>
        <dbReference type="SAM" id="Phobius"/>
    </source>
</evidence>
<comment type="caution">
    <text evidence="3">The sequence shown here is derived from an EMBL/GenBank/DDBJ whole genome shotgun (WGS) entry which is preliminary data.</text>
</comment>
<sequence>MKRLARPKVNEGYRRIEWQCDCGVDLYADFHLSHGKFIDKVEKALHSPGNASQGILRSCSDESEMQKSDKDKEQEERDESNEEPKVDQTLMNDSNLPSFLALCVSIGGIYKTLCEVAVSEQSSDASIFLAMKNQYLAKRNKRFFSRYFIKPTTVEYIQFRIWNFKESYISVCQRPNCIPPQDSSEYLFQPRTLVPPPMPPEVFIHYLEHGEGDLNPNRNDWIDPLPKRVEKHTSGCFGYGIHIIEKPNWLVVGVLTMAVLACDIAVTIAWSVQFDDVQGGTGIGTYIIACYTALLGIWVYSLGGS</sequence>
<evidence type="ECO:0000313" key="3">
    <source>
        <dbReference type="EMBL" id="KAF2452178.1"/>
    </source>
</evidence>
<feature type="region of interest" description="Disordered" evidence="1">
    <location>
        <begin position="49"/>
        <end position="91"/>
    </location>
</feature>
<feature type="compositionally biased region" description="Basic and acidic residues" evidence="1">
    <location>
        <begin position="64"/>
        <end position="75"/>
    </location>
</feature>
<evidence type="ECO:0000313" key="4">
    <source>
        <dbReference type="Proteomes" id="UP000799764"/>
    </source>
</evidence>
<dbReference type="EMBL" id="MU001492">
    <property type="protein sequence ID" value="KAF2452178.1"/>
    <property type="molecule type" value="Genomic_DNA"/>
</dbReference>
<protein>
    <submittedName>
        <fullName evidence="3">Uncharacterized protein</fullName>
    </submittedName>
</protein>
<keyword evidence="4" id="KW-1185">Reference proteome</keyword>
<dbReference type="OrthoDB" id="409136at2759"/>
<proteinExistence type="predicted"/>
<feature type="transmembrane region" description="Helical" evidence="2">
    <location>
        <begin position="283"/>
        <end position="303"/>
    </location>
</feature>
<keyword evidence="2" id="KW-0812">Transmembrane</keyword>